<dbReference type="SMART" id="SM00268">
    <property type="entry name" value="ACTIN"/>
    <property type="match status" value="1"/>
</dbReference>
<feature type="coiled-coil region" evidence="4">
    <location>
        <begin position="351"/>
        <end position="385"/>
    </location>
</feature>
<dbReference type="EMBL" id="SEYY01019167">
    <property type="protein sequence ID" value="KAB7498554.1"/>
    <property type="molecule type" value="Genomic_DNA"/>
</dbReference>
<evidence type="ECO:0000313" key="6">
    <source>
        <dbReference type="Proteomes" id="UP000326759"/>
    </source>
</evidence>
<evidence type="ECO:0000256" key="2">
    <source>
        <dbReference type="ARBA" id="ARBA00023242"/>
    </source>
</evidence>
<comment type="similarity">
    <text evidence="3">Belongs to the actin family.</text>
</comment>
<dbReference type="Pfam" id="PF00022">
    <property type="entry name" value="Actin"/>
    <property type="match status" value="2"/>
</dbReference>
<accession>A0A5N5SWG0</accession>
<sequence length="667" mass="76938">MEGITDNIFWIKDKRVSQDAIHPYTEAEKSIPIIIDNGSYMCRVGWATDAEPRLVFRNCYAKQRKDRGKKNSTNDSEILVANDISNIEAVRFQLKSQYDENIVTHFEAQELMFDYIFTHLGVNTSTVNHPIIITEALANPHFSRQCMSELLFECYGVTNVSYCVDGLLSFHLNTKAEDGVVINIGNCSTYIMPILNGFVVTANSRRIRIGGQHLVRYLWRWLQLKYPQHLNAITLSRAENILYSNMHISENYMSELSNWADPDYFDKNVTKIQLPFYAQPSTTLSAEQLKERKREAAKRLADVNAKKREERLEEDEQELARLVELEEAMEEFTPDEAEYQHALDEAQVNTLQELQTKTSALRQRIEKLKLKIQQANTLIKDDEIEEPKPKRVNLSIPSDAEEREKCLEGIKQQWRDIHARKTARKNRRQEMAKRRTAASQERMRIISQLAKREKKEDNFGMRDEDWDVYKAINKDSGGSDSEEDDEKLQELETILKHHSPEFLGETTTKPISIAENYQLLLSIEKIRIGELLFQPSMYGIEQGGISSCLEYVLNLHSEEEQSRLVNNVFVTGATAKIPGLKKRLEKDLLTMRPFQSNFNVYIAKDPELDPWLGARAFSTEILENGMSEEEYKSLGGGFLKKHKFGNEYWTPEIPPQIVVPEVPKSGQ</sequence>
<gene>
    <name evidence="5" type="primary">Arp5</name>
    <name evidence="5" type="ORF">Anas_12337</name>
</gene>
<dbReference type="Gene3D" id="3.30.420.40">
    <property type="match status" value="2"/>
</dbReference>
<proteinExistence type="inferred from homology"/>
<comment type="subcellular location">
    <subcellularLocation>
        <location evidence="1">Nucleus</location>
    </subcellularLocation>
</comment>
<organism evidence="5 6">
    <name type="scientific">Armadillidium nasatum</name>
    <dbReference type="NCBI Taxonomy" id="96803"/>
    <lineage>
        <taxon>Eukaryota</taxon>
        <taxon>Metazoa</taxon>
        <taxon>Ecdysozoa</taxon>
        <taxon>Arthropoda</taxon>
        <taxon>Crustacea</taxon>
        <taxon>Multicrustacea</taxon>
        <taxon>Malacostraca</taxon>
        <taxon>Eumalacostraca</taxon>
        <taxon>Peracarida</taxon>
        <taxon>Isopoda</taxon>
        <taxon>Oniscidea</taxon>
        <taxon>Crinocheta</taxon>
        <taxon>Armadillidiidae</taxon>
        <taxon>Armadillidium</taxon>
    </lineage>
</organism>
<evidence type="ECO:0000313" key="5">
    <source>
        <dbReference type="EMBL" id="KAB7498554.1"/>
    </source>
</evidence>
<reference evidence="5 6" key="1">
    <citation type="journal article" date="2019" name="PLoS Biol.">
        <title>Sex chromosomes control vertical transmission of feminizing Wolbachia symbionts in an isopod.</title>
        <authorList>
            <person name="Becking T."/>
            <person name="Chebbi M.A."/>
            <person name="Giraud I."/>
            <person name="Moumen B."/>
            <person name="Laverre T."/>
            <person name="Caubet Y."/>
            <person name="Peccoud J."/>
            <person name="Gilbert C."/>
            <person name="Cordaux R."/>
        </authorList>
    </citation>
    <scope>NUCLEOTIDE SEQUENCE [LARGE SCALE GENOMIC DNA]</scope>
    <source>
        <strain evidence="5">ANa2</strain>
        <tissue evidence="5">Whole body excluding digestive tract and cuticle</tissue>
    </source>
</reference>
<dbReference type="SUPFAM" id="SSF53067">
    <property type="entry name" value="Actin-like ATPase domain"/>
    <property type="match status" value="2"/>
</dbReference>
<keyword evidence="6" id="KW-1185">Reference proteome</keyword>
<dbReference type="FunFam" id="3.30.420.40:FF:000048">
    <property type="entry name" value="ARP5 actin-related protein 5 homolog"/>
    <property type="match status" value="1"/>
</dbReference>
<feature type="coiled-coil region" evidence="4">
    <location>
        <begin position="286"/>
        <end position="325"/>
    </location>
</feature>
<name>A0A5N5SWG0_9CRUS</name>
<comment type="caution">
    <text evidence="5">The sequence shown here is derived from an EMBL/GenBank/DDBJ whole genome shotgun (WGS) entry which is preliminary data.</text>
</comment>
<dbReference type="OrthoDB" id="6363936at2759"/>
<evidence type="ECO:0000256" key="3">
    <source>
        <dbReference type="RuleBase" id="RU000487"/>
    </source>
</evidence>
<protein>
    <submittedName>
        <fullName evidence="5">Actin-related protein 5</fullName>
    </submittedName>
</protein>
<dbReference type="Proteomes" id="UP000326759">
    <property type="component" value="Unassembled WGS sequence"/>
</dbReference>
<dbReference type="InterPro" id="IPR004000">
    <property type="entry name" value="Actin"/>
</dbReference>
<evidence type="ECO:0000256" key="1">
    <source>
        <dbReference type="ARBA" id="ARBA00004123"/>
    </source>
</evidence>
<dbReference type="InterPro" id="IPR043129">
    <property type="entry name" value="ATPase_NBD"/>
</dbReference>
<evidence type="ECO:0000256" key="4">
    <source>
        <dbReference type="SAM" id="Coils"/>
    </source>
</evidence>
<keyword evidence="4" id="KW-0175">Coiled coil</keyword>
<dbReference type="AlphaFoldDB" id="A0A5N5SWG0"/>
<dbReference type="GO" id="GO:0005634">
    <property type="term" value="C:nucleus"/>
    <property type="evidence" value="ECO:0007669"/>
    <property type="project" value="UniProtKB-SubCell"/>
</dbReference>
<keyword evidence="2" id="KW-0539">Nucleus</keyword>
<dbReference type="CDD" id="cd10211">
    <property type="entry name" value="ASKHA_NBD_Arp5"/>
    <property type="match status" value="1"/>
</dbReference>
<dbReference type="FunFam" id="3.30.420.40:FF:000237">
    <property type="entry name" value="Actin-related protein 5"/>
    <property type="match status" value="1"/>
</dbReference>
<dbReference type="PANTHER" id="PTHR11937">
    <property type="entry name" value="ACTIN"/>
    <property type="match status" value="1"/>
</dbReference>